<dbReference type="PATRIC" id="fig|1324957.4.peg.514"/>
<dbReference type="eggNOG" id="arCOG06189">
    <property type="taxonomic scope" value="Archaea"/>
</dbReference>
<dbReference type="EMBL" id="ASGZ01000005">
    <property type="protein sequence ID" value="ESP89822.1"/>
    <property type="molecule type" value="Genomic_DNA"/>
</dbReference>
<dbReference type="Gene3D" id="1.10.490.110">
    <property type="entry name" value="Uncharacterized conserved protein DUF2267"/>
    <property type="match status" value="1"/>
</dbReference>
<dbReference type="AlphaFoldDB" id="V4J363"/>
<evidence type="ECO:0000313" key="2">
    <source>
        <dbReference type="EMBL" id="ESP89822.1"/>
    </source>
</evidence>
<sequence>MSVPTNADRMQFDEFSGEVQYRLELPGTGETVRAIRATLPTLGQRLPEGNAEDRAASLPMGAEWS</sequence>
<keyword evidence="3" id="KW-1185">Reference proteome</keyword>
<gene>
    <name evidence="2" type="ORF">K933_02526</name>
</gene>
<dbReference type="Proteomes" id="UP000017840">
    <property type="component" value="Unassembled WGS sequence"/>
</dbReference>
<organism evidence="2 3">
    <name type="scientific">Candidatus Halobonum tyrrellensis G22</name>
    <dbReference type="NCBI Taxonomy" id="1324957"/>
    <lineage>
        <taxon>Archaea</taxon>
        <taxon>Methanobacteriati</taxon>
        <taxon>Methanobacteriota</taxon>
        <taxon>Stenosarchaea group</taxon>
        <taxon>Halobacteria</taxon>
        <taxon>Halobacteriales</taxon>
        <taxon>Haloferacaceae</taxon>
        <taxon>Candidatus Halobonum</taxon>
    </lineage>
</organism>
<evidence type="ECO:0000256" key="1">
    <source>
        <dbReference type="SAM" id="MobiDB-lite"/>
    </source>
</evidence>
<name>V4J363_9EURY</name>
<dbReference type="InterPro" id="IPR038282">
    <property type="entry name" value="DUF2267_sf"/>
</dbReference>
<feature type="region of interest" description="Disordered" evidence="1">
    <location>
        <begin position="44"/>
        <end position="65"/>
    </location>
</feature>
<reference evidence="2 3" key="1">
    <citation type="journal article" date="2013" name="Genome Announc.">
        <title>Draft Genome Sequence of 'Candidatus Halobonum tyrrellensis' Strain G22, Isolated from the Hypersaline Waters of Lake Tyrrell, Australia.</title>
        <authorList>
            <person name="Ugalde J.A."/>
            <person name="Narasingarao P."/>
            <person name="Kuo S."/>
            <person name="Podell S."/>
            <person name="Allen E.E."/>
        </authorList>
    </citation>
    <scope>NUCLEOTIDE SEQUENCE [LARGE SCALE GENOMIC DNA]</scope>
    <source>
        <strain evidence="2 3">G22</strain>
    </source>
</reference>
<dbReference type="Pfam" id="PF10025">
    <property type="entry name" value="DUF2267"/>
    <property type="match status" value="1"/>
</dbReference>
<evidence type="ECO:0000313" key="3">
    <source>
        <dbReference type="Proteomes" id="UP000017840"/>
    </source>
</evidence>
<proteinExistence type="predicted"/>
<comment type="caution">
    <text evidence="2">The sequence shown here is derived from an EMBL/GenBank/DDBJ whole genome shotgun (WGS) entry which is preliminary data.</text>
</comment>
<dbReference type="InterPro" id="IPR018727">
    <property type="entry name" value="DUF2267"/>
</dbReference>
<accession>V4J363</accession>
<protein>
    <submittedName>
        <fullName evidence="2">Uncharacterized protein</fullName>
    </submittedName>
</protein>